<organism evidence="6 7">
    <name type="scientific">Periweissella cryptocerci</name>
    <dbReference type="NCBI Taxonomy" id="2506420"/>
    <lineage>
        <taxon>Bacteria</taxon>
        <taxon>Bacillati</taxon>
        <taxon>Bacillota</taxon>
        <taxon>Bacilli</taxon>
        <taxon>Lactobacillales</taxon>
        <taxon>Lactobacillaceae</taxon>
        <taxon>Periweissella</taxon>
    </lineage>
</organism>
<feature type="DNA-binding region" description="H-T-H motif" evidence="4">
    <location>
        <begin position="29"/>
        <end position="48"/>
    </location>
</feature>
<dbReference type="GO" id="GO:0003700">
    <property type="term" value="F:DNA-binding transcription factor activity"/>
    <property type="evidence" value="ECO:0007669"/>
    <property type="project" value="TreeGrafter"/>
</dbReference>
<dbReference type="EMBL" id="CP037940">
    <property type="protein sequence ID" value="QBO35210.1"/>
    <property type="molecule type" value="Genomic_DNA"/>
</dbReference>
<dbReference type="PROSITE" id="PS50977">
    <property type="entry name" value="HTH_TETR_2"/>
    <property type="match status" value="1"/>
</dbReference>
<keyword evidence="7" id="KW-1185">Reference proteome</keyword>
<dbReference type="SUPFAM" id="SSF48498">
    <property type="entry name" value="Tetracyclin repressor-like, C-terminal domain"/>
    <property type="match status" value="1"/>
</dbReference>
<dbReference type="PANTHER" id="PTHR30055:SF234">
    <property type="entry name" value="HTH-TYPE TRANSCRIPTIONAL REGULATOR BETI"/>
    <property type="match status" value="1"/>
</dbReference>
<dbReference type="Gene3D" id="1.10.357.10">
    <property type="entry name" value="Tetracycline Repressor, domain 2"/>
    <property type="match status" value="1"/>
</dbReference>
<dbReference type="PANTHER" id="PTHR30055">
    <property type="entry name" value="HTH-TYPE TRANSCRIPTIONAL REGULATOR RUTR"/>
    <property type="match status" value="1"/>
</dbReference>
<dbReference type="Pfam" id="PF00440">
    <property type="entry name" value="TetR_N"/>
    <property type="match status" value="1"/>
</dbReference>
<reference evidence="7" key="1">
    <citation type="submission" date="2019-03" db="EMBL/GenBank/DDBJ databases">
        <title>Weissella sp. 26KH-42 Genome sequencing.</title>
        <authorList>
            <person name="Heo J."/>
            <person name="Kim S.-J."/>
            <person name="Kim J.-S."/>
            <person name="Hong S.-B."/>
            <person name="Kwon S.-W."/>
        </authorList>
    </citation>
    <scope>NUCLEOTIDE SEQUENCE [LARGE SCALE GENOMIC DNA]</scope>
    <source>
        <strain evidence="7">26KH-42</strain>
    </source>
</reference>
<feature type="domain" description="HTH tetR-type" evidence="5">
    <location>
        <begin position="6"/>
        <end position="66"/>
    </location>
</feature>
<dbReference type="RefSeq" id="WP_133362290.1">
    <property type="nucleotide sequence ID" value="NZ_CP037940.1"/>
</dbReference>
<dbReference type="SUPFAM" id="SSF46689">
    <property type="entry name" value="Homeodomain-like"/>
    <property type="match status" value="1"/>
</dbReference>
<dbReference type="AlphaFoldDB" id="A0A4P6YRG2"/>
<dbReference type="GO" id="GO:0000976">
    <property type="term" value="F:transcription cis-regulatory region binding"/>
    <property type="evidence" value="ECO:0007669"/>
    <property type="project" value="TreeGrafter"/>
</dbReference>
<accession>A0A4P6YRG2</accession>
<evidence type="ECO:0000256" key="2">
    <source>
        <dbReference type="ARBA" id="ARBA00023125"/>
    </source>
</evidence>
<dbReference type="InterPro" id="IPR050109">
    <property type="entry name" value="HTH-type_TetR-like_transc_reg"/>
</dbReference>
<keyword evidence="1" id="KW-0805">Transcription regulation</keyword>
<evidence type="ECO:0000256" key="1">
    <source>
        <dbReference type="ARBA" id="ARBA00023015"/>
    </source>
</evidence>
<name>A0A4P6YRG2_9LACO</name>
<proteinExistence type="predicted"/>
<evidence type="ECO:0000313" key="6">
    <source>
        <dbReference type="EMBL" id="QBO35210.1"/>
    </source>
</evidence>
<keyword evidence="3" id="KW-0804">Transcription</keyword>
<keyword evidence="2 4" id="KW-0238">DNA-binding</keyword>
<gene>
    <name evidence="6" type="ORF">EQG49_01425</name>
</gene>
<evidence type="ECO:0000256" key="4">
    <source>
        <dbReference type="PROSITE-ProRule" id="PRU00335"/>
    </source>
</evidence>
<dbReference type="InterPro" id="IPR009057">
    <property type="entry name" value="Homeodomain-like_sf"/>
</dbReference>
<dbReference type="InterPro" id="IPR036271">
    <property type="entry name" value="Tet_transcr_reg_TetR-rel_C_sf"/>
</dbReference>
<evidence type="ECO:0000259" key="5">
    <source>
        <dbReference type="PROSITE" id="PS50977"/>
    </source>
</evidence>
<protein>
    <submittedName>
        <fullName evidence="6">TetR family transcriptional regulator</fullName>
    </submittedName>
</protein>
<evidence type="ECO:0000256" key="3">
    <source>
        <dbReference type="ARBA" id="ARBA00023163"/>
    </source>
</evidence>
<dbReference type="InterPro" id="IPR001647">
    <property type="entry name" value="HTH_TetR"/>
</dbReference>
<sequence>MRTRDENKIKAISTAVFEITLHEGLAHLSIGKIAKAAGVSPATAYIYYADKTDMLSQIFLEVKVLMDTGLAESLLSQHDLRQQVAAALRHFGHRFIQYPLEANFMQAVQANPDEINAKAYEQSFALAQPLTDLLTKALATETLRTNDVDKIIALTFGAMTTYLQQKFQNKQPVSDADLDDLINLTLHAVFAD</sequence>
<evidence type="ECO:0000313" key="7">
    <source>
        <dbReference type="Proteomes" id="UP000292886"/>
    </source>
</evidence>
<dbReference type="KEGG" id="wei:EQG49_01425"/>
<dbReference type="OrthoDB" id="6430772at2"/>
<dbReference type="Proteomes" id="UP000292886">
    <property type="component" value="Chromosome"/>
</dbReference>